<dbReference type="SUPFAM" id="SSF81383">
    <property type="entry name" value="F-box domain"/>
    <property type="match status" value="1"/>
</dbReference>
<protein>
    <recommendedName>
        <fullName evidence="1">F-box domain-containing protein</fullName>
    </recommendedName>
</protein>
<dbReference type="InterPro" id="IPR036047">
    <property type="entry name" value="F-box-like_dom_sf"/>
</dbReference>
<proteinExistence type="predicted"/>
<evidence type="ECO:0000313" key="2">
    <source>
        <dbReference type="EMBL" id="RWA12164.1"/>
    </source>
</evidence>
<feature type="domain" description="F-box" evidence="1">
    <location>
        <begin position="57"/>
        <end position="108"/>
    </location>
</feature>
<keyword evidence="3" id="KW-1185">Reference proteome</keyword>
<evidence type="ECO:0000313" key="3">
    <source>
        <dbReference type="Proteomes" id="UP000286045"/>
    </source>
</evidence>
<name>A0A439DCM4_9PEZI</name>
<accession>A0A439DCM4</accession>
<reference evidence="2 3" key="1">
    <citation type="submission" date="2018-12" db="EMBL/GenBank/DDBJ databases">
        <title>Draft genome sequence of Xylaria grammica IHI A82.</title>
        <authorList>
            <person name="Buettner E."/>
            <person name="Kellner H."/>
        </authorList>
    </citation>
    <scope>NUCLEOTIDE SEQUENCE [LARGE SCALE GENOMIC DNA]</scope>
    <source>
        <strain evidence="2 3">IHI A82</strain>
    </source>
</reference>
<evidence type="ECO:0000259" key="1">
    <source>
        <dbReference type="PROSITE" id="PS50181"/>
    </source>
</evidence>
<sequence>MSTYLLKLEQPTLDTFQAWRSVREHYNQIKKAASQLEAITMKAHASFETSPSRTPPLSALERLPEETLIAIMEYLDYESLYRLSQMTGYFLRLSFDGVFEKDPSWRIFRYTIDGLGNGPGRTGLDRTQELLPPRHEPVSAFQPETGDKSGSILQISRDNSAASDIENGDGGETMLDFMAREYG</sequence>
<organism evidence="2 3">
    <name type="scientific">Xylaria grammica</name>
    <dbReference type="NCBI Taxonomy" id="363999"/>
    <lineage>
        <taxon>Eukaryota</taxon>
        <taxon>Fungi</taxon>
        <taxon>Dikarya</taxon>
        <taxon>Ascomycota</taxon>
        <taxon>Pezizomycotina</taxon>
        <taxon>Sordariomycetes</taxon>
        <taxon>Xylariomycetidae</taxon>
        <taxon>Xylariales</taxon>
        <taxon>Xylariaceae</taxon>
        <taxon>Xylaria</taxon>
    </lineage>
</organism>
<dbReference type="InterPro" id="IPR001810">
    <property type="entry name" value="F-box_dom"/>
</dbReference>
<dbReference type="AlphaFoldDB" id="A0A439DCM4"/>
<dbReference type="EMBL" id="RYZI01000058">
    <property type="protein sequence ID" value="RWA12164.1"/>
    <property type="molecule type" value="Genomic_DNA"/>
</dbReference>
<gene>
    <name evidence="2" type="ORF">EKO27_g2943</name>
</gene>
<dbReference type="Proteomes" id="UP000286045">
    <property type="component" value="Unassembled WGS sequence"/>
</dbReference>
<dbReference type="PROSITE" id="PS50181">
    <property type="entry name" value="FBOX"/>
    <property type="match status" value="1"/>
</dbReference>
<comment type="caution">
    <text evidence="2">The sequence shown here is derived from an EMBL/GenBank/DDBJ whole genome shotgun (WGS) entry which is preliminary data.</text>
</comment>